<gene>
    <name evidence="2" type="ORF">ENU31_00720</name>
</gene>
<feature type="transmembrane region" description="Helical" evidence="1">
    <location>
        <begin position="7"/>
        <end position="31"/>
    </location>
</feature>
<name>A0A7C4D035_9CREN</name>
<sequence length="160" mass="18503">MKLMDRMAIVMLSIASVLIVLSIPLAVYLTYPIDQQEPVEQIVEDAFQYLSIPRPPPRFIHGVYGYTALRGSRIMIKGFFMWRDSKVGVLVVNGDLVPTMFMSRYKSLDEEKYIDGEELARYMNGTKVVSIGYLFRTPRGLMFIPVEVYMDSIRFVYIPR</sequence>
<keyword evidence="1" id="KW-0472">Membrane</keyword>
<protein>
    <submittedName>
        <fullName evidence="2">Uncharacterized protein</fullName>
    </submittedName>
</protein>
<comment type="caution">
    <text evidence="2">The sequence shown here is derived from an EMBL/GenBank/DDBJ whole genome shotgun (WGS) entry which is preliminary data.</text>
</comment>
<dbReference type="AlphaFoldDB" id="A0A7C4D035"/>
<accession>A0A7C4D035</accession>
<evidence type="ECO:0000256" key="1">
    <source>
        <dbReference type="SAM" id="Phobius"/>
    </source>
</evidence>
<proteinExistence type="predicted"/>
<keyword evidence="1" id="KW-0812">Transmembrane</keyword>
<organism evidence="2">
    <name type="scientific">Ignisphaera aggregans</name>
    <dbReference type="NCBI Taxonomy" id="334771"/>
    <lineage>
        <taxon>Archaea</taxon>
        <taxon>Thermoproteota</taxon>
        <taxon>Thermoprotei</taxon>
        <taxon>Desulfurococcales</taxon>
        <taxon>Desulfurococcaceae</taxon>
        <taxon>Ignisphaera</taxon>
    </lineage>
</organism>
<reference evidence="2" key="1">
    <citation type="journal article" date="2020" name="mSystems">
        <title>Genome- and Community-Level Interaction Insights into Carbon Utilization and Element Cycling Functions of Hydrothermarchaeota in Hydrothermal Sediment.</title>
        <authorList>
            <person name="Zhou Z."/>
            <person name="Liu Y."/>
            <person name="Xu W."/>
            <person name="Pan J."/>
            <person name="Luo Z.H."/>
            <person name="Li M."/>
        </authorList>
    </citation>
    <scope>NUCLEOTIDE SEQUENCE [LARGE SCALE GENOMIC DNA]</scope>
    <source>
        <strain evidence="2">SpSt-658</strain>
    </source>
</reference>
<keyword evidence="1" id="KW-1133">Transmembrane helix</keyword>
<evidence type="ECO:0000313" key="2">
    <source>
        <dbReference type="EMBL" id="HGM06920.1"/>
    </source>
</evidence>
<dbReference type="EMBL" id="DTCA01000029">
    <property type="protein sequence ID" value="HGM06920.1"/>
    <property type="molecule type" value="Genomic_DNA"/>
</dbReference>